<dbReference type="EMBL" id="CAJOBA010000624">
    <property type="protein sequence ID" value="CAF3545636.1"/>
    <property type="molecule type" value="Genomic_DNA"/>
</dbReference>
<sequence>MATFVSNDVDIPPLNNNDNIKIVDVDDRFLDMSQHLYYQYHSVSHIIPSTISRSRGTLSSFNGGSSYTRKNKLRARLHHLVNGNNGVYKNPKRSLTVASGSNLSVPAPSLTTKIYLKQQNYNKNNNTNQKVTSANVDLTSSLVVEQTPINSKQFDQVQPVHLISTFQLSTVHYQHQNQHQIENSNNGDRESESDQTDDEQEVTITRL</sequence>
<gene>
    <name evidence="2" type="ORF">GPM918_LOCUS502</name>
    <name evidence="3" type="ORF">OVA965_LOCUS2792</name>
    <name evidence="4" type="ORF">SRO942_LOCUS503</name>
    <name evidence="5" type="ORF">TMI583_LOCUS2791</name>
</gene>
<feature type="region of interest" description="Disordered" evidence="1">
    <location>
        <begin position="175"/>
        <end position="207"/>
    </location>
</feature>
<dbReference type="Proteomes" id="UP000663829">
    <property type="component" value="Unassembled WGS sequence"/>
</dbReference>
<dbReference type="Proteomes" id="UP000681722">
    <property type="component" value="Unassembled WGS sequence"/>
</dbReference>
<protein>
    <submittedName>
        <fullName evidence="2">Uncharacterized protein</fullName>
    </submittedName>
</protein>
<dbReference type="EMBL" id="CAJNOQ010000039">
    <property type="protein sequence ID" value="CAF0745238.1"/>
    <property type="molecule type" value="Genomic_DNA"/>
</dbReference>
<evidence type="ECO:0000313" key="2">
    <source>
        <dbReference type="EMBL" id="CAF0745238.1"/>
    </source>
</evidence>
<dbReference type="EMBL" id="CAJOBC010000039">
    <property type="protein sequence ID" value="CAF3523965.1"/>
    <property type="molecule type" value="Genomic_DNA"/>
</dbReference>
<dbReference type="Proteomes" id="UP000677228">
    <property type="component" value="Unassembled WGS sequence"/>
</dbReference>
<evidence type="ECO:0000313" key="5">
    <source>
        <dbReference type="EMBL" id="CAF3545636.1"/>
    </source>
</evidence>
<name>A0A813NVP2_9BILA</name>
<dbReference type="Proteomes" id="UP000682733">
    <property type="component" value="Unassembled WGS sequence"/>
</dbReference>
<accession>A0A813NVP2</accession>
<reference evidence="2" key="1">
    <citation type="submission" date="2021-02" db="EMBL/GenBank/DDBJ databases">
        <authorList>
            <person name="Nowell W R."/>
        </authorList>
    </citation>
    <scope>NUCLEOTIDE SEQUENCE</scope>
</reference>
<keyword evidence="6" id="KW-1185">Reference proteome</keyword>
<comment type="caution">
    <text evidence="2">The sequence shown here is derived from an EMBL/GenBank/DDBJ whole genome shotgun (WGS) entry which is preliminary data.</text>
</comment>
<feature type="compositionally biased region" description="Polar residues" evidence="1">
    <location>
        <begin position="175"/>
        <end position="186"/>
    </location>
</feature>
<dbReference type="AlphaFoldDB" id="A0A813NVP2"/>
<evidence type="ECO:0000313" key="4">
    <source>
        <dbReference type="EMBL" id="CAF3523965.1"/>
    </source>
</evidence>
<proteinExistence type="predicted"/>
<evidence type="ECO:0000256" key="1">
    <source>
        <dbReference type="SAM" id="MobiDB-lite"/>
    </source>
</evidence>
<organism evidence="2 6">
    <name type="scientific">Didymodactylos carnosus</name>
    <dbReference type="NCBI Taxonomy" id="1234261"/>
    <lineage>
        <taxon>Eukaryota</taxon>
        <taxon>Metazoa</taxon>
        <taxon>Spiralia</taxon>
        <taxon>Gnathifera</taxon>
        <taxon>Rotifera</taxon>
        <taxon>Eurotatoria</taxon>
        <taxon>Bdelloidea</taxon>
        <taxon>Philodinida</taxon>
        <taxon>Philodinidae</taxon>
        <taxon>Didymodactylos</taxon>
    </lineage>
</organism>
<evidence type="ECO:0000313" key="6">
    <source>
        <dbReference type="Proteomes" id="UP000663829"/>
    </source>
</evidence>
<dbReference type="EMBL" id="CAJNOK010000624">
    <property type="protein sequence ID" value="CAF0765566.1"/>
    <property type="molecule type" value="Genomic_DNA"/>
</dbReference>
<evidence type="ECO:0000313" key="3">
    <source>
        <dbReference type="EMBL" id="CAF0765566.1"/>
    </source>
</evidence>